<dbReference type="CDD" id="cd05233">
    <property type="entry name" value="SDR_c"/>
    <property type="match status" value="1"/>
</dbReference>
<dbReference type="SUPFAM" id="SSF51735">
    <property type="entry name" value="NAD(P)-binding Rossmann-fold domains"/>
    <property type="match status" value="1"/>
</dbReference>
<keyword evidence="2" id="KW-0560">Oxidoreductase</keyword>
<name>A0ABU7JTZ9_9NOCA</name>
<comment type="caution">
    <text evidence="5">The sequence shown here is derived from an EMBL/GenBank/DDBJ whole genome shotgun (WGS) entry which is preliminary data.</text>
</comment>
<dbReference type="InterPro" id="IPR020904">
    <property type="entry name" value="Sc_DH/Rdtase_CS"/>
</dbReference>
<dbReference type="EMBL" id="JAUZMZ010000086">
    <property type="protein sequence ID" value="MEE2033503.1"/>
    <property type="molecule type" value="Genomic_DNA"/>
</dbReference>
<dbReference type="InterPro" id="IPR002347">
    <property type="entry name" value="SDR_fam"/>
</dbReference>
<evidence type="ECO:0000256" key="1">
    <source>
        <dbReference type="ARBA" id="ARBA00006484"/>
    </source>
</evidence>
<evidence type="ECO:0000256" key="3">
    <source>
        <dbReference type="RuleBase" id="RU000363"/>
    </source>
</evidence>
<feature type="domain" description="Ketoreductase" evidence="4">
    <location>
        <begin position="3"/>
        <end position="175"/>
    </location>
</feature>
<evidence type="ECO:0000259" key="4">
    <source>
        <dbReference type="SMART" id="SM00822"/>
    </source>
</evidence>
<dbReference type="PROSITE" id="PS00061">
    <property type="entry name" value="ADH_SHORT"/>
    <property type="match status" value="1"/>
</dbReference>
<dbReference type="Proteomes" id="UP001331936">
    <property type="component" value="Unassembled WGS sequence"/>
</dbReference>
<dbReference type="Gene3D" id="3.40.50.720">
    <property type="entry name" value="NAD(P)-binding Rossmann-like Domain"/>
    <property type="match status" value="1"/>
</dbReference>
<sequence length="232" mass="24690">MRPTALITGAGRGLGAAIARALAPTHDLLVGGRRPESLDAIVEEIPEATPWPVDLLDHDAVAVAAEGIERLDVLVHNAGLAELGTVAESPAGRWRLMMEANVVAVAELTRLLLPVLRASNGHVVLINSGAGIRANPGWGAYAASKFALRAFGDALRLEEPSLRVTSVHPGRIDTDMQRAIVATEGREYDPTRFLKPETVARAVQQTILTPADAHPTEIVLRPWSPPGGNSER</sequence>
<dbReference type="InterPro" id="IPR036291">
    <property type="entry name" value="NAD(P)-bd_dom_sf"/>
</dbReference>
<dbReference type="PANTHER" id="PTHR44196:SF1">
    <property type="entry name" value="DEHYDROGENASE_REDUCTASE SDR FAMILY MEMBER 7B"/>
    <property type="match status" value="1"/>
</dbReference>
<dbReference type="Pfam" id="PF00106">
    <property type="entry name" value="adh_short"/>
    <property type="match status" value="1"/>
</dbReference>
<proteinExistence type="inferred from homology"/>
<dbReference type="RefSeq" id="WP_330152907.1">
    <property type="nucleotide sequence ID" value="NZ_JAUZMZ010000086.1"/>
</dbReference>
<organism evidence="5 6">
    <name type="scientific">Rhodococcus chondri</name>
    <dbReference type="NCBI Taxonomy" id="3065941"/>
    <lineage>
        <taxon>Bacteria</taxon>
        <taxon>Bacillati</taxon>
        <taxon>Actinomycetota</taxon>
        <taxon>Actinomycetes</taxon>
        <taxon>Mycobacteriales</taxon>
        <taxon>Nocardiaceae</taxon>
        <taxon>Rhodococcus</taxon>
    </lineage>
</organism>
<comment type="similarity">
    <text evidence="1 3">Belongs to the short-chain dehydrogenases/reductases (SDR) family.</text>
</comment>
<dbReference type="PANTHER" id="PTHR44196">
    <property type="entry name" value="DEHYDROGENASE/REDUCTASE SDR FAMILY MEMBER 7B"/>
    <property type="match status" value="1"/>
</dbReference>
<protein>
    <submittedName>
        <fullName evidence="5">SDR family oxidoreductase</fullName>
    </submittedName>
</protein>
<evidence type="ECO:0000256" key="2">
    <source>
        <dbReference type="ARBA" id="ARBA00023002"/>
    </source>
</evidence>
<gene>
    <name evidence="5" type="ORF">Q8814_15490</name>
</gene>
<accession>A0ABU7JTZ9</accession>
<dbReference type="NCBIfam" id="NF006073">
    <property type="entry name" value="PRK08219.1"/>
    <property type="match status" value="1"/>
</dbReference>
<dbReference type="PRINTS" id="PR00081">
    <property type="entry name" value="GDHRDH"/>
</dbReference>
<reference evidence="5 6" key="1">
    <citation type="submission" date="2023-08" db="EMBL/GenBank/DDBJ databases">
        <authorList>
            <person name="Girao M."/>
            <person name="Carvalho M.F."/>
        </authorList>
    </citation>
    <scope>NUCLEOTIDE SEQUENCE [LARGE SCALE GENOMIC DNA]</scope>
    <source>
        <strain evidence="5 6">CC-R104</strain>
    </source>
</reference>
<keyword evidence="6" id="KW-1185">Reference proteome</keyword>
<evidence type="ECO:0000313" key="5">
    <source>
        <dbReference type="EMBL" id="MEE2033503.1"/>
    </source>
</evidence>
<dbReference type="PRINTS" id="PR00080">
    <property type="entry name" value="SDRFAMILY"/>
</dbReference>
<dbReference type="InterPro" id="IPR057326">
    <property type="entry name" value="KR_dom"/>
</dbReference>
<evidence type="ECO:0000313" key="6">
    <source>
        <dbReference type="Proteomes" id="UP001331936"/>
    </source>
</evidence>
<dbReference type="SMART" id="SM00822">
    <property type="entry name" value="PKS_KR"/>
    <property type="match status" value="1"/>
</dbReference>